<comment type="caution">
    <text evidence="2">The sequence shown here is derived from an EMBL/GenBank/DDBJ whole genome shotgun (WGS) entry which is preliminary data.</text>
</comment>
<feature type="compositionally biased region" description="Polar residues" evidence="1">
    <location>
        <begin position="1"/>
        <end position="16"/>
    </location>
</feature>
<dbReference type="OrthoDB" id="2376790at2"/>
<evidence type="ECO:0000313" key="3">
    <source>
        <dbReference type="Proteomes" id="UP000050482"/>
    </source>
</evidence>
<feature type="region of interest" description="Disordered" evidence="1">
    <location>
        <begin position="1"/>
        <end position="23"/>
    </location>
</feature>
<accession>A0A0P9CCH8</accession>
<feature type="region of interest" description="Disordered" evidence="1">
    <location>
        <begin position="36"/>
        <end position="143"/>
    </location>
</feature>
<organism evidence="2 3">
    <name type="scientific">Alicyclobacillus ferrooxydans</name>
    <dbReference type="NCBI Taxonomy" id="471514"/>
    <lineage>
        <taxon>Bacteria</taxon>
        <taxon>Bacillati</taxon>
        <taxon>Bacillota</taxon>
        <taxon>Bacilli</taxon>
        <taxon>Bacillales</taxon>
        <taxon>Alicyclobacillaceae</taxon>
        <taxon>Alicyclobacillus</taxon>
    </lineage>
</organism>
<dbReference type="RefSeq" id="WP_054969652.1">
    <property type="nucleotide sequence ID" value="NZ_LJCO01000054.1"/>
</dbReference>
<reference evidence="2 3" key="1">
    <citation type="submission" date="2015-09" db="EMBL/GenBank/DDBJ databases">
        <title>Draft genome sequence of Alicyclobacillus ferrooxydans DSM 22381.</title>
        <authorList>
            <person name="Hemp J."/>
        </authorList>
    </citation>
    <scope>NUCLEOTIDE SEQUENCE [LARGE SCALE GENOMIC DNA]</scope>
    <source>
        <strain evidence="2 3">TC-34</strain>
    </source>
</reference>
<evidence type="ECO:0000256" key="1">
    <source>
        <dbReference type="SAM" id="MobiDB-lite"/>
    </source>
</evidence>
<proteinExistence type="predicted"/>
<keyword evidence="3" id="KW-1185">Reference proteome</keyword>
<feature type="compositionally biased region" description="Polar residues" evidence="1">
    <location>
        <begin position="79"/>
        <end position="98"/>
    </location>
</feature>
<dbReference type="EMBL" id="LJCO01000054">
    <property type="protein sequence ID" value="KPV43225.1"/>
    <property type="molecule type" value="Genomic_DNA"/>
</dbReference>
<dbReference type="PATRIC" id="fig|471514.4.peg.1362"/>
<feature type="compositionally biased region" description="Basic and acidic residues" evidence="1">
    <location>
        <begin position="99"/>
        <end position="111"/>
    </location>
</feature>
<evidence type="ECO:0000313" key="2">
    <source>
        <dbReference type="EMBL" id="KPV43225.1"/>
    </source>
</evidence>
<gene>
    <name evidence="2" type="ORF">AN477_13300</name>
</gene>
<evidence type="ECO:0008006" key="4">
    <source>
        <dbReference type="Google" id="ProtNLM"/>
    </source>
</evidence>
<sequence length="448" mass="47850">MTQHTAEITEQSQSRTPAGKLVRTNGGFVWHIGDENKASDKTLEENGNISRRGAERGTVRVRDDVSPQPNRAIEREPSDTSAVDGQSQNTSLESFEQQQHIREQENIRGFEADLGGTREPSGRWQRRTGVSHGPTEDSQAYAGSQNVHFRVISARPRPHASGGQKSPSSTRGVSAWTRLMNRIAKTAKRFEAAPTTWSDHFQRGALAGLVLGCLSLILFHQVTLPAASAASSGQVENSSSNVRPALAPSSAFQVTLPSAQVYMMEFGPFRTTTAAHTAEKQLGQAGVTAEVIQNSNGYSVWVHAALARQDAVKMPVKLSSSRAKSSVDMVGWAAESLPTTLVDTGAGSAAANQWLAEVVTALRVETGAAAGETATRDVLQAVKNANKQKPADSIWSAGSVPASFGALDNDVTAASTLLSRNETQQAEGEILKAWAELYAIRQQALAAN</sequence>
<dbReference type="AlphaFoldDB" id="A0A0P9CCH8"/>
<dbReference type="Proteomes" id="UP000050482">
    <property type="component" value="Unassembled WGS sequence"/>
</dbReference>
<name>A0A0P9CCH8_9BACL</name>
<protein>
    <recommendedName>
        <fullName evidence="4">SPOR domain-containing protein</fullName>
    </recommendedName>
</protein>
<feature type="compositionally biased region" description="Basic and acidic residues" evidence="1">
    <location>
        <begin position="52"/>
        <end position="65"/>
    </location>
</feature>